<dbReference type="InterPro" id="IPR050389">
    <property type="entry name" value="LysR-type_TF"/>
</dbReference>
<dbReference type="InterPro" id="IPR036388">
    <property type="entry name" value="WH-like_DNA-bd_sf"/>
</dbReference>
<dbReference type="Proteomes" id="UP001524460">
    <property type="component" value="Unassembled WGS sequence"/>
</dbReference>
<dbReference type="PANTHER" id="PTHR30118">
    <property type="entry name" value="HTH-TYPE TRANSCRIPTIONAL REGULATOR LEUO-RELATED"/>
    <property type="match status" value="1"/>
</dbReference>
<dbReference type="Pfam" id="PF00126">
    <property type="entry name" value="HTH_1"/>
    <property type="match status" value="1"/>
</dbReference>
<sequence>MIDLSRLLKNDMNLLICLYVLLQERSVSRAAGKLYLSQSAVSKQLTKLRQVFDDPLFERESKGLLPTPKALALEAKLQQILLQVGQLSDPDLFEPQSSTRSYNIDLIETAYSTIYPRFVPAALAEAPNININSRDWNESSIQRLLRREVDFGIGIFEWDYRAKTHVQTIPDSLSYVELVRDASACVMRKGHPALQEEWSLETFLKYRHVQVVTGGVTSWLLHEVLDSKQLKINNAVNMSDIASAVRLCEKSDLLTTYPYECVREFVGSTDIVIKRLPLDLEPGGQFLLWNKQFDNDPSHKWLRELIINQFSEPAFGRGNDFDQ</sequence>
<protein>
    <submittedName>
        <fullName evidence="6">LysR substrate-binding domain-containing protein</fullName>
    </submittedName>
</protein>
<evidence type="ECO:0000256" key="4">
    <source>
        <dbReference type="ARBA" id="ARBA00023163"/>
    </source>
</evidence>
<dbReference type="InterPro" id="IPR000847">
    <property type="entry name" value="LysR_HTH_N"/>
</dbReference>
<dbReference type="Gene3D" id="3.40.190.10">
    <property type="entry name" value="Periplasmic binding protein-like II"/>
    <property type="match status" value="2"/>
</dbReference>
<comment type="similarity">
    <text evidence="1">Belongs to the LysR transcriptional regulatory family.</text>
</comment>
<evidence type="ECO:0000313" key="6">
    <source>
        <dbReference type="EMBL" id="MCQ1060091.1"/>
    </source>
</evidence>
<keyword evidence="4" id="KW-0804">Transcription</keyword>
<evidence type="ECO:0000256" key="3">
    <source>
        <dbReference type="ARBA" id="ARBA00023125"/>
    </source>
</evidence>
<proteinExistence type="inferred from homology"/>
<dbReference type="InterPro" id="IPR037402">
    <property type="entry name" value="YidZ_PBP2"/>
</dbReference>
<feature type="domain" description="HTH lysR-type" evidence="5">
    <location>
        <begin position="10"/>
        <end position="67"/>
    </location>
</feature>
<dbReference type="PANTHER" id="PTHR30118:SF7">
    <property type="entry name" value="TRANSCRIPTIONAL REGULATOR LYSR FAMILY"/>
    <property type="match status" value="1"/>
</dbReference>
<keyword evidence="7" id="KW-1185">Reference proteome</keyword>
<evidence type="ECO:0000256" key="1">
    <source>
        <dbReference type="ARBA" id="ARBA00009437"/>
    </source>
</evidence>
<evidence type="ECO:0000313" key="7">
    <source>
        <dbReference type="Proteomes" id="UP001524460"/>
    </source>
</evidence>
<gene>
    <name evidence="6" type="ORF">NHN17_18770</name>
</gene>
<dbReference type="CDD" id="cd08417">
    <property type="entry name" value="PBP2_Nitroaromatics_like"/>
    <property type="match status" value="1"/>
</dbReference>
<dbReference type="SUPFAM" id="SSF46785">
    <property type="entry name" value="Winged helix' DNA-binding domain"/>
    <property type="match status" value="1"/>
</dbReference>
<dbReference type="InterPro" id="IPR036390">
    <property type="entry name" value="WH_DNA-bd_sf"/>
</dbReference>
<name>A0ABT1N5U5_9GAMM</name>
<organism evidence="6 7">
    <name type="scientific">Photobacterium pectinilyticum</name>
    <dbReference type="NCBI Taxonomy" id="2906793"/>
    <lineage>
        <taxon>Bacteria</taxon>
        <taxon>Pseudomonadati</taxon>
        <taxon>Pseudomonadota</taxon>
        <taxon>Gammaproteobacteria</taxon>
        <taxon>Vibrionales</taxon>
        <taxon>Vibrionaceae</taxon>
        <taxon>Photobacterium</taxon>
    </lineage>
</organism>
<dbReference type="RefSeq" id="WP_255044176.1">
    <property type="nucleotide sequence ID" value="NZ_JANEYT010000056.1"/>
</dbReference>
<dbReference type="PROSITE" id="PS50931">
    <property type="entry name" value="HTH_LYSR"/>
    <property type="match status" value="1"/>
</dbReference>
<evidence type="ECO:0000259" key="5">
    <source>
        <dbReference type="PROSITE" id="PS50931"/>
    </source>
</evidence>
<keyword evidence="3" id="KW-0238">DNA-binding</keyword>
<dbReference type="SUPFAM" id="SSF53850">
    <property type="entry name" value="Periplasmic binding protein-like II"/>
    <property type="match status" value="1"/>
</dbReference>
<dbReference type="EMBL" id="JANEYT010000056">
    <property type="protein sequence ID" value="MCQ1060091.1"/>
    <property type="molecule type" value="Genomic_DNA"/>
</dbReference>
<dbReference type="Gene3D" id="1.10.10.10">
    <property type="entry name" value="Winged helix-like DNA-binding domain superfamily/Winged helix DNA-binding domain"/>
    <property type="match status" value="1"/>
</dbReference>
<evidence type="ECO:0000256" key="2">
    <source>
        <dbReference type="ARBA" id="ARBA00023015"/>
    </source>
</evidence>
<dbReference type="Pfam" id="PF03466">
    <property type="entry name" value="LysR_substrate"/>
    <property type="match status" value="1"/>
</dbReference>
<accession>A0ABT1N5U5</accession>
<comment type="caution">
    <text evidence="6">The sequence shown here is derived from an EMBL/GenBank/DDBJ whole genome shotgun (WGS) entry which is preliminary data.</text>
</comment>
<keyword evidence="2" id="KW-0805">Transcription regulation</keyword>
<dbReference type="InterPro" id="IPR005119">
    <property type="entry name" value="LysR_subst-bd"/>
</dbReference>
<dbReference type="PRINTS" id="PR00039">
    <property type="entry name" value="HTHLYSR"/>
</dbReference>
<reference evidence="6 7" key="1">
    <citation type="submission" date="2022-07" db="EMBL/GenBank/DDBJ databases">
        <title>Photobacterium pectinilyticum sp. nov., a marine bacterium isolated from surface seawater of Qingdao offshore.</title>
        <authorList>
            <person name="Wang X."/>
        </authorList>
    </citation>
    <scope>NUCLEOTIDE SEQUENCE [LARGE SCALE GENOMIC DNA]</scope>
    <source>
        <strain evidence="6 7">ZSDE20</strain>
    </source>
</reference>